<organism evidence="1 2">
    <name type="scientific">Batillaria attramentaria</name>
    <dbReference type="NCBI Taxonomy" id="370345"/>
    <lineage>
        <taxon>Eukaryota</taxon>
        <taxon>Metazoa</taxon>
        <taxon>Spiralia</taxon>
        <taxon>Lophotrochozoa</taxon>
        <taxon>Mollusca</taxon>
        <taxon>Gastropoda</taxon>
        <taxon>Caenogastropoda</taxon>
        <taxon>Sorbeoconcha</taxon>
        <taxon>Cerithioidea</taxon>
        <taxon>Batillariidae</taxon>
        <taxon>Batillaria</taxon>
    </lineage>
</organism>
<protein>
    <submittedName>
        <fullName evidence="1">Uncharacterized protein</fullName>
    </submittedName>
</protein>
<keyword evidence="2" id="KW-1185">Reference proteome</keyword>
<dbReference type="Proteomes" id="UP001519460">
    <property type="component" value="Unassembled WGS sequence"/>
</dbReference>
<accession>A0ABD0LUY7</accession>
<evidence type="ECO:0000313" key="2">
    <source>
        <dbReference type="Proteomes" id="UP001519460"/>
    </source>
</evidence>
<reference evidence="1 2" key="1">
    <citation type="journal article" date="2023" name="Sci. Data">
        <title>Genome assembly of the Korean intertidal mud-creeper Batillaria attramentaria.</title>
        <authorList>
            <person name="Patra A.K."/>
            <person name="Ho P.T."/>
            <person name="Jun S."/>
            <person name="Lee S.J."/>
            <person name="Kim Y."/>
            <person name="Won Y.J."/>
        </authorList>
    </citation>
    <scope>NUCLEOTIDE SEQUENCE [LARGE SCALE GENOMIC DNA]</scope>
    <source>
        <strain evidence="1">Wonlab-2016</strain>
    </source>
</reference>
<dbReference type="EMBL" id="JACVVK020000020">
    <property type="protein sequence ID" value="KAK7503434.1"/>
    <property type="molecule type" value="Genomic_DNA"/>
</dbReference>
<evidence type="ECO:0000313" key="1">
    <source>
        <dbReference type="EMBL" id="KAK7503434.1"/>
    </source>
</evidence>
<proteinExistence type="predicted"/>
<comment type="caution">
    <text evidence="1">The sequence shown here is derived from an EMBL/GenBank/DDBJ whole genome shotgun (WGS) entry which is preliminary data.</text>
</comment>
<sequence>MKTEAMNQECRAAKSAYIKNLREKSLQASGQVFVEATVSTDGRTVVQVWLPATVSEIVKDTAAAVRRGGRPAK</sequence>
<gene>
    <name evidence="1" type="ORF">BaRGS_00005355</name>
</gene>
<name>A0ABD0LUY7_9CAEN</name>
<dbReference type="AlphaFoldDB" id="A0ABD0LUY7"/>